<keyword evidence="2" id="KW-1185">Reference proteome</keyword>
<comment type="caution">
    <text evidence="1">The sequence shown here is derived from an EMBL/GenBank/DDBJ whole genome shotgun (WGS) entry which is preliminary data.</text>
</comment>
<dbReference type="EMBL" id="PKUQ01000001">
    <property type="protein sequence ID" value="PLW78816.1"/>
    <property type="molecule type" value="Genomic_DNA"/>
</dbReference>
<dbReference type="InterPro" id="IPR007729">
    <property type="entry name" value="DGOK"/>
</dbReference>
<evidence type="ECO:0000313" key="2">
    <source>
        <dbReference type="Proteomes" id="UP000234881"/>
    </source>
</evidence>
<dbReference type="Pfam" id="PF05035">
    <property type="entry name" value="DGOK"/>
    <property type="match status" value="1"/>
</dbReference>
<accession>A0A2N5XWC2</accession>
<dbReference type="InterPro" id="IPR042257">
    <property type="entry name" value="DGOK_C"/>
</dbReference>
<gene>
    <name evidence="1" type="ORF">C0081_00805</name>
</gene>
<dbReference type="RefSeq" id="WP_101531901.1">
    <property type="nucleotide sequence ID" value="NZ_JBFHIU010000009.1"/>
</dbReference>
<keyword evidence="1" id="KW-0808">Transferase</keyword>
<dbReference type="OrthoDB" id="256574at2"/>
<sequence length="302" mass="32810">MTELKWIAVDWGTTHLRVWGMNASGIPLFHVRSDQRMGALEADAFEPTLMALIKAHVPDLDRKIDVIACGRVGALKGRADMPYCAVPCQPLAGGLTKLSSDQFNLNVISGLKQTQPFDLMQGEEVQIAGYLAGDKEFDGVVCLPGLHSKWVRVSAEEVVSFQTVMTGEMFDALSDHSVLQHSLAQTGLNEELFLETVSEGMAHPARLSSRLFSLHAESLLSGLSAEDVRTRLSGLLIGMELAATKPYWLGQKIVLIGDHDLSCLYAKALTEQGCMPIMVEAEDMIRNGLIAAYGAVVKIEGV</sequence>
<proteinExistence type="predicted"/>
<dbReference type="Proteomes" id="UP000234881">
    <property type="component" value="Unassembled WGS sequence"/>
</dbReference>
<evidence type="ECO:0000313" key="1">
    <source>
        <dbReference type="EMBL" id="PLW78816.1"/>
    </source>
</evidence>
<dbReference type="Gene3D" id="3.30.420.310">
    <property type="entry name" value="2-keto-3-deoxy-galactonokinase, C-terminal domain"/>
    <property type="match status" value="1"/>
</dbReference>
<dbReference type="InterPro" id="IPR042258">
    <property type="entry name" value="DGOK_N"/>
</dbReference>
<organism evidence="1 2">
    <name type="scientific">Cohaesibacter celericrescens</name>
    <dbReference type="NCBI Taxonomy" id="2067669"/>
    <lineage>
        <taxon>Bacteria</taxon>
        <taxon>Pseudomonadati</taxon>
        <taxon>Pseudomonadota</taxon>
        <taxon>Alphaproteobacteria</taxon>
        <taxon>Hyphomicrobiales</taxon>
        <taxon>Cohaesibacteraceae</taxon>
    </lineage>
</organism>
<protein>
    <submittedName>
        <fullName evidence="1">2-keto-3-deoxy-galactonokinase</fullName>
    </submittedName>
</protein>
<reference evidence="1 2" key="1">
    <citation type="submission" date="2018-01" db="EMBL/GenBank/DDBJ databases">
        <title>The draft genome sequence of Cohaesibacter sp. H1304.</title>
        <authorList>
            <person name="Wang N.-N."/>
            <person name="Du Z.-J."/>
        </authorList>
    </citation>
    <scope>NUCLEOTIDE SEQUENCE [LARGE SCALE GENOMIC DNA]</scope>
    <source>
        <strain evidence="1 2">H1304</strain>
    </source>
</reference>
<name>A0A2N5XWC2_9HYPH</name>
<dbReference type="AlphaFoldDB" id="A0A2N5XWC2"/>
<dbReference type="GO" id="GO:0034194">
    <property type="term" value="P:D-galactonate catabolic process"/>
    <property type="evidence" value="ECO:0007669"/>
    <property type="project" value="InterPro"/>
</dbReference>
<dbReference type="Gene3D" id="3.30.420.300">
    <property type="entry name" value="2-keto-3-deoxy-galactonokinase, substrate binding domain"/>
    <property type="match status" value="1"/>
</dbReference>
<dbReference type="GO" id="GO:0008671">
    <property type="term" value="F:2-dehydro-3-deoxygalactonokinase activity"/>
    <property type="evidence" value="ECO:0007669"/>
    <property type="project" value="InterPro"/>
</dbReference>
<keyword evidence="1" id="KW-0418">Kinase</keyword>